<evidence type="ECO:0000256" key="7">
    <source>
        <dbReference type="ARBA" id="ARBA00023014"/>
    </source>
</evidence>
<keyword evidence="3 11" id="KW-0808">Transferase</keyword>
<dbReference type="NCBIfam" id="TIGR00089">
    <property type="entry name" value="MiaB/RimO family radical SAM methylthiotransferase"/>
    <property type="match status" value="1"/>
</dbReference>
<dbReference type="InterPro" id="IPR038135">
    <property type="entry name" value="Methylthiotransferase_N_sf"/>
</dbReference>
<dbReference type="InterPro" id="IPR058240">
    <property type="entry name" value="rSAM_sf"/>
</dbReference>
<dbReference type="SFLD" id="SFLDG01082">
    <property type="entry name" value="B12-binding_domain_containing"/>
    <property type="match status" value="1"/>
</dbReference>
<dbReference type="InterPro" id="IPR023404">
    <property type="entry name" value="rSAM_horseshoe"/>
</dbReference>
<evidence type="ECO:0000256" key="1">
    <source>
        <dbReference type="ARBA" id="ARBA00001966"/>
    </source>
</evidence>
<dbReference type="SFLD" id="SFLDS00029">
    <property type="entry name" value="Radical_SAM"/>
    <property type="match status" value="1"/>
</dbReference>
<feature type="compositionally biased region" description="Basic and acidic residues" evidence="8">
    <location>
        <begin position="1"/>
        <end position="12"/>
    </location>
</feature>
<dbReference type="SMART" id="SM00729">
    <property type="entry name" value="Elp3"/>
    <property type="match status" value="1"/>
</dbReference>
<dbReference type="InterPro" id="IPR005839">
    <property type="entry name" value="Methylthiotransferase"/>
</dbReference>
<dbReference type="GO" id="GO:0035598">
    <property type="term" value="F:tRNA (N(6)-L-threonylcarbamoyladenosine(37)-C(2))-methylthiotransferase activity"/>
    <property type="evidence" value="ECO:0007669"/>
    <property type="project" value="TreeGrafter"/>
</dbReference>
<dbReference type="InterPro" id="IPR020612">
    <property type="entry name" value="Methylthiotransferase_CS"/>
</dbReference>
<keyword evidence="5" id="KW-0479">Metal-binding</keyword>
<gene>
    <name evidence="11" type="primary">mtaB</name>
    <name evidence="11" type="ORF">E0493_10750</name>
</gene>
<reference evidence="11 12" key="1">
    <citation type="submission" date="2019-03" db="EMBL/GenBank/DDBJ databases">
        <title>Roseomonas sp. a novel Roseomonas species isolated from Sea whip Gorgonian.</title>
        <authorList>
            <person name="Li F."/>
            <person name="Pan X."/>
            <person name="Huang S."/>
            <person name="Li Z."/>
            <person name="Meng B."/>
        </authorList>
    </citation>
    <scope>NUCLEOTIDE SEQUENCE [LARGE SCALE GENOMIC DNA]</scope>
    <source>
        <strain evidence="11 12">M0104</strain>
    </source>
</reference>
<evidence type="ECO:0000256" key="5">
    <source>
        <dbReference type="ARBA" id="ARBA00022723"/>
    </source>
</evidence>
<dbReference type="InterPro" id="IPR006467">
    <property type="entry name" value="MiaB-like_bact"/>
</dbReference>
<dbReference type="PROSITE" id="PS01278">
    <property type="entry name" value="MTTASE_RADICAL"/>
    <property type="match status" value="1"/>
</dbReference>
<organism evidence="11 12">
    <name type="scientific">Teichococcus coralli</name>
    <dbReference type="NCBI Taxonomy" id="2545983"/>
    <lineage>
        <taxon>Bacteria</taxon>
        <taxon>Pseudomonadati</taxon>
        <taxon>Pseudomonadota</taxon>
        <taxon>Alphaproteobacteria</taxon>
        <taxon>Acetobacterales</taxon>
        <taxon>Roseomonadaceae</taxon>
        <taxon>Roseomonas</taxon>
    </lineage>
</organism>
<dbReference type="NCBIfam" id="TIGR01579">
    <property type="entry name" value="MiaB-like-C"/>
    <property type="match status" value="1"/>
</dbReference>
<evidence type="ECO:0000256" key="3">
    <source>
        <dbReference type="ARBA" id="ARBA00022679"/>
    </source>
</evidence>
<name>A0A845BB17_9PROT</name>
<dbReference type="Gene3D" id="3.40.50.12160">
    <property type="entry name" value="Methylthiotransferase, N-terminal domain"/>
    <property type="match status" value="1"/>
</dbReference>
<keyword evidence="2" id="KW-0004">4Fe-4S</keyword>
<evidence type="ECO:0000313" key="12">
    <source>
        <dbReference type="Proteomes" id="UP000460715"/>
    </source>
</evidence>
<protein>
    <submittedName>
        <fullName evidence="11">tRNA (N(6)-L-threonylcarbamoyladenosine(37)-C(2))-methylthiotransferase MtaB</fullName>
    </submittedName>
</protein>
<feature type="domain" description="MTTase N-terminal" evidence="9">
    <location>
        <begin position="49"/>
        <end position="152"/>
    </location>
</feature>
<dbReference type="PANTHER" id="PTHR11918:SF45">
    <property type="entry name" value="THREONYLCARBAMOYLADENOSINE TRNA METHYLTHIOTRANSFERASE"/>
    <property type="match status" value="1"/>
</dbReference>
<evidence type="ECO:0000256" key="2">
    <source>
        <dbReference type="ARBA" id="ARBA00022485"/>
    </source>
</evidence>
<comment type="caution">
    <text evidence="11">The sequence shown here is derived from an EMBL/GenBank/DDBJ whole genome shotgun (WGS) entry which is preliminary data.</text>
</comment>
<dbReference type="CDD" id="cd01335">
    <property type="entry name" value="Radical_SAM"/>
    <property type="match status" value="1"/>
</dbReference>
<evidence type="ECO:0000256" key="8">
    <source>
        <dbReference type="SAM" id="MobiDB-lite"/>
    </source>
</evidence>
<comment type="cofactor">
    <cofactor evidence="1">
        <name>[4Fe-4S] cluster</name>
        <dbReference type="ChEBI" id="CHEBI:49883"/>
    </cofactor>
</comment>
<feature type="region of interest" description="Disordered" evidence="8">
    <location>
        <begin position="1"/>
        <end position="50"/>
    </location>
</feature>
<dbReference type="EMBL" id="SNVJ01000007">
    <property type="protein sequence ID" value="MXP63828.1"/>
    <property type="molecule type" value="Genomic_DNA"/>
</dbReference>
<dbReference type="PROSITE" id="PS51918">
    <property type="entry name" value="RADICAL_SAM"/>
    <property type="match status" value="1"/>
</dbReference>
<proteinExistence type="predicted"/>
<feature type="domain" description="Radical SAM core" evidence="10">
    <location>
        <begin position="177"/>
        <end position="409"/>
    </location>
</feature>
<evidence type="ECO:0000313" key="11">
    <source>
        <dbReference type="EMBL" id="MXP63828.1"/>
    </source>
</evidence>
<evidence type="ECO:0000256" key="4">
    <source>
        <dbReference type="ARBA" id="ARBA00022691"/>
    </source>
</evidence>
<dbReference type="InterPro" id="IPR013848">
    <property type="entry name" value="Methylthiotransferase_N"/>
</dbReference>
<dbReference type="Proteomes" id="UP000460715">
    <property type="component" value="Unassembled WGS sequence"/>
</dbReference>
<dbReference type="OrthoDB" id="9805215at2"/>
<evidence type="ECO:0000256" key="6">
    <source>
        <dbReference type="ARBA" id="ARBA00023004"/>
    </source>
</evidence>
<dbReference type="Gene3D" id="3.80.30.20">
    <property type="entry name" value="tm_1862 like domain"/>
    <property type="match status" value="1"/>
</dbReference>
<dbReference type="Pfam" id="PF00919">
    <property type="entry name" value="UPF0004"/>
    <property type="match status" value="1"/>
</dbReference>
<dbReference type="InterPro" id="IPR007197">
    <property type="entry name" value="rSAM"/>
</dbReference>
<keyword evidence="4" id="KW-0949">S-adenosyl-L-methionine</keyword>
<dbReference type="GO" id="GO:0051539">
    <property type="term" value="F:4 iron, 4 sulfur cluster binding"/>
    <property type="evidence" value="ECO:0007669"/>
    <property type="project" value="UniProtKB-KW"/>
</dbReference>
<accession>A0A845BB17</accession>
<evidence type="ECO:0000259" key="9">
    <source>
        <dbReference type="PROSITE" id="PS51449"/>
    </source>
</evidence>
<sequence length="472" mass="51193">MAARGRRADGRPGGHRLSWQPRPRGLPGMSVTQDAAPRPEAETEGPGDGPVRVLTFGCRLNTYESAAMRDLAIQAGHRDTILVNTCAVTAEAERQARQAIRRTVRENPGARILVTGCAAQIAPEKWASLPGVARVIGNAEKLKPEAWALEAPPAPRGKLVTDIMVATETAAHLVTDFAGRARAFVQVQQGCDHRCTFCVIPYGRGPSRSVPVGAIVEQVRALVESGYREVVLTGVDITSYGPDLPGQPTLGQMVRRLFALVPDLPRLRLSSLDPVEIDADLWRLIEGEPRLMPHLHLSLQHGADLILRRMKRRHSRADAVTCAARARALRPGIAFGADLIAGFPTETEDHFRQMLDLVAEAGLTFLHVFPYSERPGTPAARMPQLPVPLRRERAARLRAAGTEATAGFYNARLEHALRGQEENVLLEAPDRGHTEHFAPLRLAGAALPGAHGRIIRARVRDAGPDGLLAEAA</sequence>
<evidence type="ECO:0000259" key="10">
    <source>
        <dbReference type="PROSITE" id="PS51918"/>
    </source>
</evidence>
<dbReference type="GO" id="GO:0046872">
    <property type="term" value="F:metal ion binding"/>
    <property type="evidence" value="ECO:0007669"/>
    <property type="project" value="UniProtKB-KW"/>
</dbReference>
<dbReference type="Pfam" id="PF04055">
    <property type="entry name" value="Radical_SAM"/>
    <property type="match status" value="1"/>
</dbReference>
<keyword evidence="12" id="KW-1185">Reference proteome</keyword>
<dbReference type="AlphaFoldDB" id="A0A845BB17"/>
<dbReference type="InterPro" id="IPR006638">
    <property type="entry name" value="Elp3/MiaA/NifB-like_rSAM"/>
</dbReference>
<dbReference type="SUPFAM" id="SSF102114">
    <property type="entry name" value="Radical SAM enzymes"/>
    <property type="match status" value="1"/>
</dbReference>
<dbReference type="PANTHER" id="PTHR11918">
    <property type="entry name" value="RADICAL SAM PROTEINS"/>
    <property type="match status" value="1"/>
</dbReference>
<keyword evidence="6" id="KW-0408">Iron</keyword>
<keyword evidence="7" id="KW-0411">Iron-sulfur</keyword>
<dbReference type="PROSITE" id="PS51449">
    <property type="entry name" value="MTTASE_N"/>
    <property type="match status" value="1"/>
</dbReference>